<dbReference type="RefSeq" id="WP_039696237.1">
    <property type="nucleotide sequence ID" value="NZ_AUZH01000012.1"/>
</dbReference>
<evidence type="ECO:0000256" key="1">
    <source>
        <dbReference type="ARBA" id="ARBA00022679"/>
    </source>
</evidence>
<protein>
    <recommendedName>
        <fullName evidence="5">Thiamine diphosphokinase</fullName>
        <ecNumber evidence="5">2.7.6.2</ecNumber>
    </recommendedName>
</protein>
<dbReference type="PANTHER" id="PTHR41299">
    <property type="entry name" value="THIAMINE PYROPHOSPHOKINASE"/>
    <property type="match status" value="1"/>
</dbReference>
<proteinExistence type="predicted"/>
<dbReference type="EMBL" id="FOTG01000002">
    <property type="protein sequence ID" value="SFL09022.1"/>
    <property type="molecule type" value="Genomic_DNA"/>
</dbReference>
<comment type="caution">
    <text evidence="7">The sequence shown here is derived from an EMBL/GenBank/DDBJ whole genome shotgun (WGS) entry which is preliminary data.</text>
</comment>
<dbReference type="Gene3D" id="3.40.50.10240">
    <property type="entry name" value="Thiamin pyrophosphokinase, catalytic domain"/>
    <property type="match status" value="1"/>
</dbReference>
<evidence type="ECO:0000256" key="4">
    <source>
        <dbReference type="ARBA" id="ARBA00022840"/>
    </source>
</evidence>
<dbReference type="Proteomes" id="UP000182793">
    <property type="component" value="Unassembled WGS sequence"/>
</dbReference>
<keyword evidence="2" id="KW-0547">Nucleotide-binding</keyword>
<dbReference type="GO" id="GO:0004788">
    <property type="term" value="F:thiamine diphosphokinase activity"/>
    <property type="evidence" value="ECO:0007669"/>
    <property type="project" value="UniProtKB-UniRule"/>
</dbReference>
<organism evidence="7 9">
    <name type="scientific">Streptococcus equinus JB1</name>
    <dbReference type="NCBI Taxonomy" id="1294274"/>
    <lineage>
        <taxon>Bacteria</taxon>
        <taxon>Bacillati</taxon>
        <taxon>Bacillota</taxon>
        <taxon>Bacilli</taxon>
        <taxon>Lactobacillales</taxon>
        <taxon>Streptococcaceae</taxon>
        <taxon>Streptococcus</taxon>
    </lineage>
</organism>
<dbReference type="CDD" id="cd07995">
    <property type="entry name" value="TPK"/>
    <property type="match status" value="1"/>
</dbReference>
<dbReference type="EMBL" id="AUZH01000012">
    <property type="protein sequence ID" value="KFN88294.1"/>
    <property type="molecule type" value="Genomic_DNA"/>
</dbReference>
<feature type="domain" description="Thiamin pyrophosphokinase thiamin-binding" evidence="6">
    <location>
        <begin position="139"/>
        <end position="203"/>
    </location>
</feature>
<dbReference type="InterPro" id="IPR007371">
    <property type="entry name" value="TPK_catalytic"/>
</dbReference>
<dbReference type="GO" id="GO:0005524">
    <property type="term" value="F:ATP binding"/>
    <property type="evidence" value="ECO:0007669"/>
    <property type="project" value="UniProtKB-KW"/>
</dbReference>
<dbReference type="Pfam" id="PF04265">
    <property type="entry name" value="TPK_B1_binding"/>
    <property type="match status" value="1"/>
</dbReference>
<evidence type="ECO:0000313" key="9">
    <source>
        <dbReference type="Proteomes" id="UP000029382"/>
    </source>
</evidence>
<reference evidence="8 10" key="2">
    <citation type="submission" date="2016-10" db="EMBL/GenBank/DDBJ databases">
        <authorList>
            <person name="Varghese N."/>
            <person name="Submissions S."/>
        </authorList>
    </citation>
    <scope>NUCLEOTIDE SEQUENCE [LARGE SCALE GENOMIC DNA]</scope>
    <source>
        <strain evidence="8 10">JB1</strain>
    </source>
</reference>
<gene>
    <name evidence="7" type="ORF">H702_02495</name>
    <name evidence="8" type="ORF">SAMN02910290_00439</name>
</gene>
<dbReference type="SMART" id="SM00983">
    <property type="entry name" value="TPK_B1_binding"/>
    <property type="match status" value="1"/>
</dbReference>
<dbReference type="GO" id="GO:0030975">
    <property type="term" value="F:thiamine binding"/>
    <property type="evidence" value="ECO:0007669"/>
    <property type="project" value="InterPro"/>
</dbReference>
<dbReference type="InterPro" id="IPR007373">
    <property type="entry name" value="Thiamin_PyroPKinase_B1-bd"/>
</dbReference>
<dbReference type="GO" id="GO:0006772">
    <property type="term" value="P:thiamine metabolic process"/>
    <property type="evidence" value="ECO:0007669"/>
    <property type="project" value="UniProtKB-UniRule"/>
</dbReference>
<dbReference type="EC" id="2.7.6.2" evidence="5"/>
<dbReference type="NCBIfam" id="TIGR01378">
    <property type="entry name" value="thi_PPkinase"/>
    <property type="match status" value="1"/>
</dbReference>
<dbReference type="PANTHER" id="PTHR41299:SF1">
    <property type="entry name" value="THIAMINE PYROPHOSPHOKINASE"/>
    <property type="match status" value="1"/>
</dbReference>
<evidence type="ECO:0000256" key="5">
    <source>
        <dbReference type="NCBIfam" id="TIGR01378"/>
    </source>
</evidence>
<evidence type="ECO:0000313" key="7">
    <source>
        <dbReference type="EMBL" id="KFN88294.1"/>
    </source>
</evidence>
<dbReference type="Proteomes" id="UP000029382">
    <property type="component" value="Unassembled WGS sequence"/>
</dbReference>
<dbReference type="InterPro" id="IPR006282">
    <property type="entry name" value="Thi_PPkinase"/>
</dbReference>
<reference evidence="7 9" key="1">
    <citation type="journal article" date="2014" name="Genome Announc.">
        <title>Draft Genome Sequences of Streptococcus bovis Strains ATCC 33317 and JB1.</title>
        <authorList>
            <person name="Benahmed F.H."/>
            <person name="Gopinath G.R."/>
            <person name="Harbottle H."/>
            <person name="Cotta M.A."/>
            <person name="Luo Y."/>
            <person name="Henderson C."/>
            <person name="Teri P."/>
            <person name="Soppet D."/>
            <person name="Rasmussen M."/>
            <person name="Whitehead T.R."/>
            <person name="Davidson M."/>
        </authorList>
    </citation>
    <scope>NUCLEOTIDE SEQUENCE [LARGE SCALE GENOMIC DNA]</scope>
    <source>
        <strain evidence="7 9">JB1</strain>
    </source>
</reference>
<keyword evidence="3 7" id="KW-0418">Kinase</keyword>
<name>A0A091BU83_STREI</name>
<dbReference type="GO" id="GO:0009229">
    <property type="term" value="P:thiamine diphosphate biosynthetic process"/>
    <property type="evidence" value="ECO:0007669"/>
    <property type="project" value="InterPro"/>
</dbReference>
<evidence type="ECO:0000256" key="2">
    <source>
        <dbReference type="ARBA" id="ARBA00022741"/>
    </source>
</evidence>
<dbReference type="GO" id="GO:0016301">
    <property type="term" value="F:kinase activity"/>
    <property type="evidence" value="ECO:0007669"/>
    <property type="project" value="UniProtKB-KW"/>
</dbReference>
<evidence type="ECO:0000256" key="3">
    <source>
        <dbReference type="ARBA" id="ARBA00022777"/>
    </source>
</evidence>
<dbReference type="SUPFAM" id="SSF63999">
    <property type="entry name" value="Thiamin pyrophosphokinase, catalytic domain"/>
    <property type="match status" value="1"/>
</dbReference>
<keyword evidence="10" id="KW-1185">Reference proteome</keyword>
<keyword evidence="1" id="KW-0808">Transferase</keyword>
<dbReference type="InterPro" id="IPR053149">
    <property type="entry name" value="TPK"/>
</dbReference>
<evidence type="ECO:0000313" key="10">
    <source>
        <dbReference type="Proteomes" id="UP000182793"/>
    </source>
</evidence>
<accession>A0A091BU83</accession>
<dbReference type="InterPro" id="IPR036759">
    <property type="entry name" value="TPK_catalytic_sf"/>
</dbReference>
<dbReference type="AlphaFoldDB" id="A0A091BU83"/>
<sequence>MTKVAVFAGGQLSDFSTGFDVFVGVDRGSLFLLENKLPLDIAVGDFDSVSQDELQGIQHEASVFIKANPEKDDTDTELALKTVFEQYPKAQVTIFGAFGGRIDHMMSNLFLPGDPDLAPFMRQITLRDKQNSIQFYPAGTCQVLPEDGMTYVSFMADGDADLTIEGAKYNLNAKNFFKKKIYSSNEFLDQQPITVTLASGYLIVIQSKDR</sequence>
<dbReference type="Pfam" id="PF04263">
    <property type="entry name" value="TPK_catalytic"/>
    <property type="match status" value="1"/>
</dbReference>
<evidence type="ECO:0000313" key="8">
    <source>
        <dbReference type="EMBL" id="SFL09022.1"/>
    </source>
</evidence>
<keyword evidence="4" id="KW-0067">ATP-binding</keyword>
<evidence type="ECO:0000259" key="6">
    <source>
        <dbReference type="SMART" id="SM00983"/>
    </source>
</evidence>